<feature type="chain" id="PRO_5004788091" evidence="2">
    <location>
        <begin position="20"/>
        <end position="87"/>
    </location>
</feature>
<keyword evidence="4" id="KW-1185">Reference proteome</keyword>
<dbReference type="HOGENOM" id="CLU_2480159_0_0_10"/>
<dbReference type="EMBL" id="CP007035">
    <property type="protein sequence ID" value="AHF17276.1"/>
    <property type="molecule type" value="Genomic_DNA"/>
</dbReference>
<feature type="signal peptide" evidence="2">
    <location>
        <begin position="1"/>
        <end position="19"/>
    </location>
</feature>
<dbReference type="Proteomes" id="UP000003586">
    <property type="component" value="Chromosome"/>
</dbReference>
<evidence type="ECO:0000313" key="3">
    <source>
        <dbReference type="EMBL" id="AHF17276.1"/>
    </source>
</evidence>
<feature type="region of interest" description="Disordered" evidence="1">
    <location>
        <begin position="56"/>
        <end position="87"/>
    </location>
</feature>
<dbReference type="KEGG" id="nso:NIASO_05075"/>
<reference evidence="3 4" key="1">
    <citation type="submission" date="2013-12" db="EMBL/GenBank/DDBJ databases">
        <authorList>
            <consortium name="DOE Joint Genome Institute"/>
            <person name="Eisen J."/>
            <person name="Huntemann M."/>
            <person name="Han J."/>
            <person name="Chen A."/>
            <person name="Kyrpides N."/>
            <person name="Mavromatis K."/>
            <person name="Markowitz V."/>
            <person name="Palaniappan K."/>
            <person name="Ivanova N."/>
            <person name="Schaumberg A."/>
            <person name="Pati A."/>
            <person name="Liolios K."/>
            <person name="Nordberg H.P."/>
            <person name="Cantor M.N."/>
            <person name="Hua S.X."/>
            <person name="Woyke T."/>
        </authorList>
    </citation>
    <scope>NUCLEOTIDE SEQUENCE [LARGE SCALE GENOMIC DNA]</scope>
    <source>
        <strain evidence="4">DSM 19437</strain>
    </source>
</reference>
<accession>W0F7F1</accession>
<evidence type="ECO:0000313" key="4">
    <source>
        <dbReference type="Proteomes" id="UP000003586"/>
    </source>
</evidence>
<evidence type="ECO:0000256" key="1">
    <source>
        <dbReference type="SAM" id="MobiDB-lite"/>
    </source>
</evidence>
<feature type="compositionally biased region" description="Basic and acidic residues" evidence="1">
    <location>
        <begin position="56"/>
        <end position="74"/>
    </location>
</feature>
<dbReference type="RefSeq" id="WP_008583071.1">
    <property type="nucleotide sequence ID" value="NZ_CP007035.1"/>
</dbReference>
<dbReference type="STRING" id="929713.NIASO_05075"/>
<sequence length="87" mass="9340">MKRLLSFVSALLVLTGLKAQTTDVKKETTPPKPVAGVVSSTTTKPVKLTTPKNVKAPEYKYDNNKPAQFKKDNNAPKAVSTKAIKAG</sequence>
<organism evidence="3 4">
    <name type="scientific">Niabella soli DSM 19437</name>
    <dbReference type="NCBI Taxonomy" id="929713"/>
    <lineage>
        <taxon>Bacteria</taxon>
        <taxon>Pseudomonadati</taxon>
        <taxon>Bacteroidota</taxon>
        <taxon>Chitinophagia</taxon>
        <taxon>Chitinophagales</taxon>
        <taxon>Chitinophagaceae</taxon>
        <taxon>Niabella</taxon>
    </lineage>
</organism>
<proteinExistence type="predicted"/>
<evidence type="ECO:0000256" key="2">
    <source>
        <dbReference type="SAM" id="SignalP"/>
    </source>
</evidence>
<keyword evidence="2" id="KW-0732">Signal</keyword>
<name>W0F7F1_9BACT</name>
<dbReference type="AlphaFoldDB" id="W0F7F1"/>
<gene>
    <name evidence="3" type="ORF">NIASO_05075</name>
</gene>
<protein>
    <submittedName>
        <fullName evidence="3">Uncharacterized protein</fullName>
    </submittedName>
</protein>